<evidence type="ECO:0000313" key="8">
    <source>
        <dbReference type="Proteomes" id="UP001178507"/>
    </source>
</evidence>
<sequence>MEVMVRRDRNHPSIIIWSVCNENLCHSDHVVDDARRLQDLAHRLDPLMGRLVSANYNEFNGNKTPMDLMGFDYGPEMYDRWHAEAPWKPSISSETSSAYSDRGLVQNDPKTGHVRDYDTEHPSWGQTAQVAWQAILRRPFVAGGFTWTGWDYRGEPTPYAWPDVSSHFGILDMAGFWKHRAHWYHACWTSASPPALHLLPHWNWAENQTVEVWAYSNVEEVELIHPSGSSMGRRFPVAGNCSHFEWPEVRFQAGSLRARGYVNGQVVAMTSVSTTGPASALRVAFKDGLGAVPKSKEVALISIEVVDQHGNLVPTASNVITVTGLAGATVLGTCSGDPADQVPNASPWRNAFGGRLLAVARAAPGARLAVTSPGLPTAELQWPSTLVV</sequence>
<evidence type="ECO:0008006" key="9">
    <source>
        <dbReference type="Google" id="ProtNLM"/>
    </source>
</evidence>
<evidence type="ECO:0000259" key="6">
    <source>
        <dbReference type="Pfam" id="PF18565"/>
    </source>
</evidence>
<evidence type="ECO:0000256" key="3">
    <source>
        <dbReference type="ARBA" id="ARBA00023295"/>
    </source>
</evidence>
<dbReference type="SUPFAM" id="SSF51445">
    <property type="entry name" value="(Trans)glycosidases"/>
    <property type="match status" value="1"/>
</dbReference>
<gene>
    <name evidence="7" type="ORF">EVOR1521_LOCUS7454</name>
</gene>
<dbReference type="InterPro" id="IPR006103">
    <property type="entry name" value="Glyco_hydro_2_cat"/>
</dbReference>
<dbReference type="InterPro" id="IPR013783">
    <property type="entry name" value="Ig-like_fold"/>
</dbReference>
<dbReference type="PANTHER" id="PTHR42732">
    <property type="entry name" value="BETA-GALACTOSIDASE"/>
    <property type="match status" value="1"/>
</dbReference>
<evidence type="ECO:0000256" key="1">
    <source>
        <dbReference type="ARBA" id="ARBA00007401"/>
    </source>
</evidence>
<dbReference type="InterPro" id="IPR040605">
    <property type="entry name" value="Glyco_hydro2_dom5"/>
</dbReference>
<reference evidence="7" key="1">
    <citation type="submission" date="2023-08" db="EMBL/GenBank/DDBJ databases">
        <authorList>
            <person name="Chen Y."/>
            <person name="Shah S."/>
            <person name="Dougan E. K."/>
            <person name="Thang M."/>
            <person name="Chan C."/>
        </authorList>
    </citation>
    <scope>NUCLEOTIDE SEQUENCE</scope>
</reference>
<name>A0AA36MU74_9DINO</name>
<dbReference type="EMBL" id="CAUJNA010000599">
    <property type="protein sequence ID" value="CAJ1379112.1"/>
    <property type="molecule type" value="Genomic_DNA"/>
</dbReference>
<dbReference type="Pfam" id="PF18565">
    <property type="entry name" value="Glyco_hydro2_C5"/>
    <property type="match status" value="1"/>
</dbReference>
<keyword evidence="3" id="KW-0326">Glycosidase</keyword>
<feature type="domain" description="Glycoside hydrolase family 2 catalytic" evidence="4">
    <location>
        <begin position="1"/>
        <end position="81"/>
    </location>
</feature>
<evidence type="ECO:0000313" key="7">
    <source>
        <dbReference type="EMBL" id="CAJ1379112.1"/>
    </source>
</evidence>
<evidence type="ECO:0000259" key="5">
    <source>
        <dbReference type="Pfam" id="PF16355"/>
    </source>
</evidence>
<dbReference type="Gene3D" id="3.20.20.80">
    <property type="entry name" value="Glycosidases"/>
    <property type="match status" value="1"/>
</dbReference>
<dbReference type="InterPro" id="IPR023232">
    <property type="entry name" value="Glyco_hydro_2_AS"/>
</dbReference>
<dbReference type="Gene3D" id="2.60.40.10">
    <property type="entry name" value="Immunoglobulins"/>
    <property type="match status" value="2"/>
</dbReference>
<dbReference type="Pfam" id="PF16355">
    <property type="entry name" value="DUF4982"/>
    <property type="match status" value="1"/>
</dbReference>
<protein>
    <recommendedName>
        <fullName evidence="9">Beta-galactosidase</fullName>
    </recommendedName>
</protein>
<keyword evidence="8" id="KW-1185">Reference proteome</keyword>
<keyword evidence="2" id="KW-0378">Hydrolase</keyword>
<proteinExistence type="inferred from homology"/>
<dbReference type="Proteomes" id="UP001178507">
    <property type="component" value="Unassembled WGS sequence"/>
</dbReference>
<accession>A0AA36MU74</accession>
<dbReference type="InterPro" id="IPR051913">
    <property type="entry name" value="GH2_Domain-Containing"/>
</dbReference>
<feature type="domain" description="Glycoside hydrolase family 2" evidence="6">
    <location>
        <begin position="295"/>
        <end position="380"/>
    </location>
</feature>
<dbReference type="AlphaFoldDB" id="A0AA36MU74"/>
<evidence type="ECO:0000256" key="2">
    <source>
        <dbReference type="ARBA" id="ARBA00022801"/>
    </source>
</evidence>
<dbReference type="GO" id="GO:0005975">
    <property type="term" value="P:carbohydrate metabolic process"/>
    <property type="evidence" value="ECO:0007669"/>
    <property type="project" value="InterPro"/>
</dbReference>
<dbReference type="Pfam" id="PF02836">
    <property type="entry name" value="Glyco_hydro_2_C"/>
    <property type="match status" value="1"/>
</dbReference>
<dbReference type="PROSITE" id="PS00608">
    <property type="entry name" value="GLYCOSYL_HYDROL_F2_2"/>
    <property type="match status" value="1"/>
</dbReference>
<comment type="caution">
    <text evidence="7">The sequence shown here is derived from an EMBL/GenBank/DDBJ whole genome shotgun (WGS) entry which is preliminary data.</text>
</comment>
<comment type="similarity">
    <text evidence="1">Belongs to the glycosyl hydrolase 2 family.</text>
</comment>
<organism evidence="7 8">
    <name type="scientific">Effrenium voratum</name>
    <dbReference type="NCBI Taxonomy" id="2562239"/>
    <lineage>
        <taxon>Eukaryota</taxon>
        <taxon>Sar</taxon>
        <taxon>Alveolata</taxon>
        <taxon>Dinophyceae</taxon>
        <taxon>Suessiales</taxon>
        <taxon>Symbiodiniaceae</taxon>
        <taxon>Effrenium</taxon>
    </lineage>
</organism>
<dbReference type="PANTHER" id="PTHR42732:SF1">
    <property type="entry name" value="BETA-MANNOSIDASE"/>
    <property type="match status" value="1"/>
</dbReference>
<dbReference type="InterPro" id="IPR032311">
    <property type="entry name" value="DUF4982"/>
</dbReference>
<dbReference type="GO" id="GO:0004553">
    <property type="term" value="F:hydrolase activity, hydrolyzing O-glycosyl compounds"/>
    <property type="evidence" value="ECO:0007669"/>
    <property type="project" value="InterPro"/>
</dbReference>
<feature type="domain" description="DUF4982" evidence="5">
    <location>
        <begin position="208"/>
        <end position="268"/>
    </location>
</feature>
<dbReference type="InterPro" id="IPR017853">
    <property type="entry name" value="GH"/>
</dbReference>
<evidence type="ECO:0000259" key="4">
    <source>
        <dbReference type="Pfam" id="PF02836"/>
    </source>
</evidence>